<proteinExistence type="predicted"/>
<sequence length="360" mass="42650">MKQLSLKLSGDIFYYDEHKNVYDNRHAIFANDHASVKRFYYYDREFERVNWTKEPIEDLWTLYSRRAQQIRDDYDYVILCYSGGHDSTQILEAFYYNNIHIDEILVVGAFSQDKFEGDDSNHNGDIYYNVYPTLKKMNLPNTKITIKDYTDYFVDPNNFSLIKEYGDDFTLFLGSYTSVHNLFWYDLKKFLAPPDKNSCYIMGSDKPRLAYERSTGKFFTQIDDNAVADYGAAMFDGSFTRVNFYTHPDAEVIMRKQLHTLMSFYIKNVLVENNLTHDNFDKYYMTIVDSMVYNLRNPLQFMSKKSSIACLSIRDMFMLDKQDTDMFKIYKESLTRLDKKIASPRKGFRTKPYYLTGQPI</sequence>
<accession>A0A6J5LE88</accession>
<organism evidence="1">
    <name type="scientific">uncultured Caudovirales phage</name>
    <dbReference type="NCBI Taxonomy" id="2100421"/>
    <lineage>
        <taxon>Viruses</taxon>
        <taxon>Duplodnaviria</taxon>
        <taxon>Heunggongvirae</taxon>
        <taxon>Uroviricota</taxon>
        <taxon>Caudoviricetes</taxon>
        <taxon>Peduoviridae</taxon>
        <taxon>Maltschvirus</taxon>
        <taxon>Maltschvirus maltsch</taxon>
    </lineage>
</organism>
<evidence type="ECO:0000313" key="1">
    <source>
        <dbReference type="EMBL" id="CAB4131427.1"/>
    </source>
</evidence>
<gene>
    <name evidence="1" type="ORF">UFOVP132_82</name>
</gene>
<dbReference type="EMBL" id="LR796247">
    <property type="protein sequence ID" value="CAB4131427.1"/>
    <property type="molecule type" value="Genomic_DNA"/>
</dbReference>
<protein>
    <submittedName>
        <fullName evidence="1">Uncharacterized protein</fullName>
    </submittedName>
</protein>
<reference evidence="1" key="1">
    <citation type="submission" date="2020-04" db="EMBL/GenBank/DDBJ databases">
        <authorList>
            <person name="Chiriac C."/>
            <person name="Salcher M."/>
            <person name="Ghai R."/>
            <person name="Kavagutti S V."/>
        </authorList>
    </citation>
    <scope>NUCLEOTIDE SEQUENCE</scope>
</reference>
<name>A0A6J5LE88_9CAUD</name>